<organism evidence="3 5">
    <name type="scientific">Moraxella caviae</name>
    <dbReference type="NCBI Taxonomy" id="34060"/>
    <lineage>
        <taxon>Bacteria</taxon>
        <taxon>Pseudomonadati</taxon>
        <taxon>Pseudomonadota</taxon>
        <taxon>Gammaproteobacteria</taxon>
        <taxon>Moraxellales</taxon>
        <taxon>Moraxellaceae</taxon>
        <taxon>Moraxella</taxon>
    </lineage>
</organism>
<dbReference type="Pfam" id="PF09704">
    <property type="entry name" value="Cas_Cas5d"/>
    <property type="match status" value="1"/>
</dbReference>
<keyword evidence="2" id="KW-0540">Nuclease</keyword>
<dbReference type="GO" id="GO:0043571">
    <property type="term" value="P:maintenance of CRISPR repeat elements"/>
    <property type="evidence" value="ECO:0007669"/>
    <property type="project" value="UniProtKB-UniRule"/>
</dbReference>
<dbReference type="InterPro" id="IPR013422">
    <property type="entry name" value="CRISPR-assoc_prot_Cas5_N"/>
</dbReference>
<dbReference type="STRING" id="34060.B0181_04640"/>
<dbReference type="EMBL" id="UGQE01000004">
    <property type="protein sequence ID" value="STZ14854.1"/>
    <property type="molecule type" value="Genomic_DNA"/>
</dbReference>
<dbReference type="CDD" id="cd09752">
    <property type="entry name" value="Cas5_I-C"/>
    <property type="match status" value="1"/>
</dbReference>
<keyword evidence="1 2" id="KW-0051">Antiviral defense</keyword>
<dbReference type="Proteomes" id="UP000190435">
    <property type="component" value="Unassembled WGS sequence"/>
</dbReference>
<reference evidence="4 6" key="2">
    <citation type="submission" date="2018-06" db="EMBL/GenBank/DDBJ databases">
        <authorList>
            <consortium name="Pathogen Informatics"/>
            <person name="Doyle S."/>
        </authorList>
    </citation>
    <scope>NUCLEOTIDE SEQUENCE [LARGE SCALE GENOMIC DNA]</scope>
    <source>
        <strain evidence="4 6">NCTC10293</strain>
    </source>
</reference>
<reference evidence="3 5" key="1">
    <citation type="submission" date="2017-02" db="EMBL/GenBank/DDBJ databases">
        <title>Draft genome sequence of Moraxella caviae CCUG 355 type strain.</title>
        <authorList>
            <person name="Engstrom-Jakobsson H."/>
            <person name="Salva-Serra F."/>
            <person name="Thorell K."/>
            <person name="Gonzales-Siles L."/>
            <person name="Karlsson R."/>
            <person name="Boulund F."/>
            <person name="Engstrand L."/>
            <person name="Moore E."/>
        </authorList>
    </citation>
    <scope>NUCLEOTIDE SEQUENCE [LARGE SCALE GENOMIC DNA]</scope>
    <source>
        <strain evidence="3 5">CCUG 355</strain>
    </source>
</reference>
<evidence type="ECO:0000256" key="2">
    <source>
        <dbReference type="PIRNR" id="PIRNR029950"/>
    </source>
</evidence>
<sequence>MSLPANTMTFLLTGRNALFTDPVTKIGGEKTTYHVPTYEALKGVCRSIYWKPTFIWHIDKVRILNPIRTECKGVKPIKYHKSGNDLAYYTYLNDVAYEVSAHFEWNLNRPDLKADRNLAKHSAIMQRALERGGRQDIFLGTRECQGYVEPCEFGSHSGFYDDIDRVDFGLMFHSFAYPDELGRDELHSRFSRITMQHGVIEFIQPTGDLDKDRANGLPSRFVREMTDGHFSLGESLQSADDLYRQLEIGA</sequence>
<dbReference type="OrthoDB" id="5621871at2"/>
<dbReference type="GO" id="GO:0051607">
    <property type="term" value="P:defense response to virus"/>
    <property type="evidence" value="ECO:0007669"/>
    <property type="project" value="UniProtKB-UniRule"/>
</dbReference>
<dbReference type="Proteomes" id="UP000255279">
    <property type="component" value="Unassembled WGS sequence"/>
</dbReference>
<dbReference type="NCBIfam" id="TIGR02593">
    <property type="entry name" value="CRISPR_cas5"/>
    <property type="match status" value="1"/>
</dbReference>
<dbReference type="PIRSF" id="PIRSF029950">
    <property type="entry name" value="Cas_CT1134"/>
    <property type="match status" value="1"/>
</dbReference>
<comment type="similarity">
    <text evidence="2">Belongs to the CRISPR-associated protein Cas5 family. Subtype I-C/Dvulg subfamily.</text>
</comment>
<accession>A0A1T0A4P1</accession>
<dbReference type="EMBL" id="MUXU01000029">
    <property type="protein sequence ID" value="OOR90706.1"/>
    <property type="molecule type" value="Genomic_DNA"/>
</dbReference>
<protein>
    <recommendedName>
        <fullName evidence="2">pre-crRNA processing endonuclease</fullName>
        <ecNumber evidence="2">3.1.-.-</ecNumber>
    </recommendedName>
</protein>
<dbReference type="NCBIfam" id="TIGR01876">
    <property type="entry name" value="cas_Cas5d"/>
    <property type="match status" value="1"/>
</dbReference>
<comment type="function">
    <text evidence="2">CRISPR (clustered regularly interspaced short palindromic repeat) is an adaptive immune system that provides protection against mobile genetic elements (viruses, transposable elements and conjugative plasmids). CRISPR clusters contain spacers, sequences complementary to antecedent mobile elements, and target invading nucleic acids. CRISPR clusters are transcribed and processed into CRISPR RNA (crRNA).</text>
</comment>
<keyword evidence="5" id="KW-1185">Reference proteome</keyword>
<gene>
    <name evidence="3" type="ORF">B0181_04640</name>
    <name evidence="4" type="ORF">NCTC10293_02457</name>
</gene>
<dbReference type="InterPro" id="IPR010155">
    <property type="entry name" value="CRISPR-assoc_prot_Cas5d"/>
</dbReference>
<name>A0A1T0A4P1_9GAMM</name>
<dbReference type="GO" id="GO:0003723">
    <property type="term" value="F:RNA binding"/>
    <property type="evidence" value="ECO:0007669"/>
    <property type="project" value="UniProtKB-UniRule"/>
</dbReference>
<dbReference type="GO" id="GO:0004519">
    <property type="term" value="F:endonuclease activity"/>
    <property type="evidence" value="ECO:0007669"/>
    <property type="project" value="UniProtKB-UniRule"/>
</dbReference>
<proteinExistence type="inferred from homology"/>
<keyword evidence="2" id="KW-0378">Hydrolase</keyword>
<dbReference type="AlphaFoldDB" id="A0A1T0A4P1"/>
<evidence type="ECO:0000313" key="3">
    <source>
        <dbReference type="EMBL" id="OOR90706.1"/>
    </source>
</evidence>
<evidence type="ECO:0000313" key="5">
    <source>
        <dbReference type="Proteomes" id="UP000190435"/>
    </source>
</evidence>
<evidence type="ECO:0000313" key="4">
    <source>
        <dbReference type="EMBL" id="STZ14854.1"/>
    </source>
</evidence>
<dbReference type="GO" id="GO:0016787">
    <property type="term" value="F:hydrolase activity"/>
    <property type="evidence" value="ECO:0007669"/>
    <property type="project" value="UniProtKB-KW"/>
</dbReference>
<dbReference type="Gene3D" id="3.30.70.2660">
    <property type="match status" value="1"/>
</dbReference>
<dbReference type="EC" id="3.1.-.-" evidence="2"/>
<evidence type="ECO:0000313" key="6">
    <source>
        <dbReference type="Proteomes" id="UP000255279"/>
    </source>
</evidence>
<keyword evidence="2" id="KW-0694">RNA-binding</keyword>
<evidence type="ECO:0000256" key="1">
    <source>
        <dbReference type="ARBA" id="ARBA00023118"/>
    </source>
</evidence>
<dbReference type="InterPro" id="IPR021124">
    <property type="entry name" value="CRISPR-assoc_prot_Cas5"/>
</dbReference>
<keyword evidence="2" id="KW-0255">Endonuclease</keyword>